<sequence>MASAQDALCRFTRLENDFTHQHHYTAKGFLGNRQDGKSIRRGAQDGRMSPCKWSHYAMSMHWASRAKGRTKMPAGSRLDGTTEAHPQARLMDPEQLETTENILREPSTVSQPGQFIERLAQQEHFTSITTSPAITGCIMGADLDKDTNGSESESLSVVSSIPIDTAAPTMGEDDKRPFTKPAAAVFVRQQLPLEAVQEEQPPAQREPYSSTLQSCTSCAADSVLDPPEQQRLRRGAA</sequence>
<protein>
    <submittedName>
        <fullName evidence="1">Uncharacterized protein</fullName>
    </submittedName>
</protein>
<evidence type="ECO:0000313" key="1">
    <source>
        <dbReference type="EnsemblMetazoa" id="AATE008798-PA.1"/>
    </source>
</evidence>
<organism evidence="1">
    <name type="scientific">Anopheles atroparvus</name>
    <name type="common">European mosquito</name>
    <dbReference type="NCBI Taxonomy" id="41427"/>
    <lineage>
        <taxon>Eukaryota</taxon>
        <taxon>Metazoa</taxon>
        <taxon>Ecdysozoa</taxon>
        <taxon>Arthropoda</taxon>
        <taxon>Hexapoda</taxon>
        <taxon>Insecta</taxon>
        <taxon>Pterygota</taxon>
        <taxon>Neoptera</taxon>
        <taxon>Endopterygota</taxon>
        <taxon>Diptera</taxon>
        <taxon>Nematocera</taxon>
        <taxon>Culicoidea</taxon>
        <taxon>Culicidae</taxon>
        <taxon>Anophelinae</taxon>
        <taxon>Anopheles</taxon>
    </lineage>
</organism>
<dbReference type="EnsemblMetazoa" id="AATE008798-RA">
    <property type="protein sequence ID" value="AATE008798-PA.1"/>
    <property type="gene ID" value="AATE008798"/>
</dbReference>
<dbReference type="AlphaFoldDB" id="A0A182J044"/>
<dbReference type="VEuPathDB" id="VectorBase:AATE008798"/>
<proteinExistence type="predicted"/>
<reference evidence="1" key="1">
    <citation type="submission" date="2022-08" db="UniProtKB">
        <authorList>
            <consortium name="EnsemblMetazoa"/>
        </authorList>
    </citation>
    <scope>IDENTIFICATION</scope>
    <source>
        <strain evidence="1">EBRO</strain>
    </source>
</reference>
<accession>A0A182J044</accession>
<name>A0A182J044_ANOAO</name>
<dbReference type="EMBL" id="AXCP01007808">
    <property type="status" value="NOT_ANNOTATED_CDS"/>
    <property type="molecule type" value="Genomic_DNA"/>
</dbReference>